<protein>
    <submittedName>
        <fullName evidence="1">Uncharacterized protein</fullName>
    </submittedName>
</protein>
<dbReference type="Proteomes" id="UP000231564">
    <property type="component" value="Chromosome MARIT"/>
</dbReference>
<accession>A0A2H1EA86</accession>
<dbReference type="KEGG" id="tmar:MARIT_1888"/>
<keyword evidence="2" id="KW-1185">Reference proteome</keyword>
<dbReference type="EMBL" id="LT634361">
    <property type="protein sequence ID" value="SFZ83080.1"/>
    <property type="molecule type" value="Genomic_DNA"/>
</dbReference>
<evidence type="ECO:0000313" key="2">
    <source>
        <dbReference type="Proteomes" id="UP000231564"/>
    </source>
</evidence>
<evidence type="ECO:0000313" key="1">
    <source>
        <dbReference type="EMBL" id="SFZ83080.1"/>
    </source>
</evidence>
<gene>
    <name evidence="1" type="ORF">MARIT_1888</name>
</gene>
<reference evidence="1" key="1">
    <citation type="submission" date="2016-11" db="EMBL/GenBank/DDBJ databases">
        <authorList>
            <person name="Jaros S."/>
            <person name="Januszkiewicz K."/>
            <person name="Wedrychowicz H."/>
        </authorList>
    </citation>
    <scope>NUCLEOTIDE SEQUENCE [LARGE SCALE GENOMIC DNA]</scope>
    <source>
        <strain evidence="1">NCIMB 2154T</strain>
    </source>
</reference>
<name>A0A2H1EA86_9FLAO</name>
<dbReference type="AlphaFoldDB" id="A0A2H1EA86"/>
<proteinExistence type="predicted"/>
<sequence length="50" mass="5590">MSGAGNVKKFLRTKGHSNAQDAFGTSIAFYMKKFSHYDVSNIIANKRPRV</sequence>
<organism evidence="1 2">
    <name type="scientific">Tenacibaculum maritimum NCIMB 2154</name>
    <dbReference type="NCBI Taxonomy" id="1349785"/>
    <lineage>
        <taxon>Bacteria</taxon>
        <taxon>Pseudomonadati</taxon>
        <taxon>Bacteroidota</taxon>
        <taxon>Flavobacteriia</taxon>
        <taxon>Flavobacteriales</taxon>
        <taxon>Flavobacteriaceae</taxon>
        <taxon>Tenacibaculum</taxon>
    </lineage>
</organism>